<keyword evidence="3" id="KW-1185">Reference proteome</keyword>
<dbReference type="OrthoDB" id="10533308at2759"/>
<accession>A0A9P6FRD8</accession>
<feature type="region of interest" description="Disordered" evidence="1">
    <location>
        <begin position="18"/>
        <end position="107"/>
    </location>
</feature>
<feature type="compositionally biased region" description="Polar residues" evidence="1">
    <location>
        <begin position="38"/>
        <end position="47"/>
    </location>
</feature>
<gene>
    <name evidence="2" type="ORF">BGW38_004386</name>
</gene>
<reference evidence="2" key="1">
    <citation type="journal article" date="2020" name="Fungal Divers.">
        <title>Resolving the Mortierellaceae phylogeny through synthesis of multi-gene phylogenetics and phylogenomics.</title>
        <authorList>
            <person name="Vandepol N."/>
            <person name="Liber J."/>
            <person name="Desiro A."/>
            <person name="Na H."/>
            <person name="Kennedy M."/>
            <person name="Barry K."/>
            <person name="Grigoriev I.V."/>
            <person name="Miller A.N."/>
            <person name="O'Donnell K."/>
            <person name="Stajich J.E."/>
            <person name="Bonito G."/>
        </authorList>
    </citation>
    <scope>NUCLEOTIDE SEQUENCE</scope>
    <source>
        <strain evidence="2">KOD1015</strain>
    </source>
</reference>
<evidence type="ECO:0000313" key="2">
    <source>
        <dbReference type="EMBL" id="KAF9579381.1"/>
    </source>
</evidence>
<comment type="caution">
    <text evidence="2">The sequence shown here is derived from an EMBL/GenBank/DDBJ whole genome shotgun (WGS) entry which is preliminary data.</text>
</comment>
<sequence length="151" mass="15461">MISIPSAPRALHPSLGSAIAAPGPGVPHTVTGPVSPATLLSAQTLSKTADAESSYPDTTKSGSSNKSSNSGVASHGPSSSSTGPGVDSKRPKIRRSTSHSSRNVHLTEEITPREMALAIIQAQYHIYHSDLSGYLAGGAMVQDALTKYALG</sequence>
<feature type="non-terminal residue" evidence="2">
    <location>
        <position position="151"/>
    </location>
</feature>
<name>A0A9P6FRD8_9FUNG</name>
<dbReference type="EMBL" id="JAABOA010002807">
    <property type="protein sequence ID" value="KAF9579381.1"/>
    <property type="molecule type" value="Genomic_DNA"/>
</dbReference>
<dbReference type="Proteomes" id="UP000780801">
    <property type="component" value="Unassembled WGS sequence"/>
</dbReference>
<dbReference type="AlphaFoldDB" id="A0A9P6FRD8"/>
<protein>
    <submittedName>
        <fullName evidence="2">Uncharacterized protein</fullName>
    </submittedName>
</protein>
<evidence type="ECO:0000256" key="1">
    <source>
        <dbReference type="SAM" id="MobiDB-lite"/>
    </source>
</evidence>
<feature type="compositionally biased region" description="Low complexity" evidence="1">
    <location>
        <begin position="58"/>
        <end position="86"/>
    </location>
</feature>
<feature type="compositionally biased region" description="Low complexity" evidence="1">
    <location>
        <begin position="22"/>
        <end position="36"/>
    </location>
</feature>
<evidence type="ECO:0000313" key="3">
    <source>
        <dbReference type="Proteomes" id="UP000780801"/>
    </source>
</evidence>
<proteinExistence type="predicted"/>
<organism evidence="2 3">
    <name type="scientific">Lunasporangiospora selenospora</name>
    <dbReference type="NCBI Taxonomy" id="979761"/>
    <lineage>
        <taxon>Eukaryota</taxon>
        <taxon>Fungi</taxon>
        <taxon>Fungi incertae sedis</taxon>
        <taxon>Mucoromycota</taxon>
        <taxon>Mortierellomycotina</taxon>
        <taxon>Mortierellomycetes</taxon>
        <taxon>Mortierellales</taxon>
        <taxon>Mortierellaceae</taxon>
        <taxon>Lunasporangiospora</taxon>
    </lineage>
</organism>